<name>A0A4P8JHQ5_9BRYO</name>
<proteinExistence type="evidence at transcript level"/>
<evidence type="ECO:0000256" key="7">
    <source>
        <dbReference type="ARBA" id="ARBA00023004"/>
    </source>
</evidence>
<keyword evidence="9" id="KW-0275">Fatty acid biosynthesis</keyword>
<gene>
    <name evidence="11" type="primary">AOS2</name>
</gene>
<evidence type="ECO:0000256" key="9">
    <source>
        <dbReference type="ARBA" id="ARBA00023160"/>
    </source>
</evidence>
<evidence type="ECO:0000256" key="1">
    <source>
        <dbReference type="ARBA" id="ARBA00010617"/>
    </source>
</evidence>
<dbReference type="GO" id="GO:0016125">
    <property type="term" value="P:sterol metabolic process"/>
    <property type="evidence" value="ECO:0007669"/>
    <property type="project" value="TreeGrafter"/>
</dbReference>
<dbReference type="PANTHER" id="PTHR24286">
    <property type="entry name" value="CYTOCHROME P450 26"/>
    <property type="match status" value="1"/>
</dbReference>
<dbReference type="Pfam" id="PF00067">
    <property type="entry name" value="p450"/>
    <property type="match status" value="1"/>
</dbReference>
<dbReference type="FunFam" id="1.10.630.10:FF:000024">
    <property type="entry name" value="Allene oxide synthase, chloroplastic"/>
    <property type="match status" value="1"/>
</dbReference>
<dbReference type="SUPFAM" id="SSF48264">
    <property type="entry name" value="Cytochrome P450"/>
    <property type="match status" value="1"/>
</dbReference>
<dbReference type="InterPro" id="IPR001128">
    <property type="entry name" value="Cyt_P450"/>
</dbReference>
<dbReference type="GO" id="GO:0016705">
    <property type="term" value="F:oxidoreductase activity, acting on paired donors, with incorporation or reduction of molecular oxygen"/>
    <property type="evidence" value="ECO:0007669"/>
    <property type="project" value="InterPro"/>
</dbReference>
<evidence type="ECO:0000256" key="4">
    <source>
        <dbReference type="ARBA" id="ARBA00022723"/>
    </source>
</evidence>
<evidence type="ECO:0000256" key="2">
    <source>
        <dbReference type="ARBA" id="ARBA00022516"/>
    </source>
</evidence>
<dbReference type="GO" id="GO:0031408">
    <property type="term" value="P:oxylipin biosynthetic process"/>
    <property type="evidence" value="ECO:0007669"/>
    <property type="project" value="UniProtKB-KW"/>
</dbReference>
<dbReference type="GO" id="GO:0005506">
    <property type="term" value="F:iron ion binding"/>
    <property type="evidence" value="ECO:0007669"/>
    <property type="project" value="InterPro"/>
</dbReference>
<evidence type="ECO:0000256" key="3">
    <source>
        <dbReference type="ARBA" id="ARBA00022617"/>
    </source>
</evidence>
<evidence type="ECO:0000256" key="5">
    <source>
        <dbReference type="ARBA" id="ARBA00022767"/>
    </source>
</evidence>
<protein>
    <submittedName>
        <fullName evidence="11">Allene oxide synthase</fullName>
    </submittedName>
</protein>
<keyword evidence="5" id="KW-0925">Oxylipin biosynthesis</keyword>
<keyword evidence="8" id="KW-0443">Lipid metabolism</keyword>
<dbReference type="CDD" id="cd11071">
    <property type="entry name" value="CYP74"/>
    <property type="match status" value="1"/>
</dbReference>
<keyword evidence="3" id="KW-0349">Heme</keyword>
<reference evidence="11" key="1">
    <citation type="submission" date="2018-10" db="EMBL/GenBank/DDBJ databases">
        <title>Transcriptome sequencing and physiological analysis of Pohlia nutans under salt stress reveal the important roles of ROS-scavenging system.</title>
        <authorList>
            <person name="Zhang W."/>
            <person name="Liu S."/>
            <person name="Li C."/>
            <person name="Zhang P."/>
            <person name="Zhang P."/>
        </authorList>
    </citation>
    <scope>NUCLEOTIDE SEQUENCE</scope>
    <source>
        <strain evidence="11">Antarctic Moss No.L</strain>
    </source>
</reference>
<keyword evidence="10" id="KW-0456">Lyase</keyword>
<keyword evidence="6" id="KW-0276">Fatty acid metabolism</keyword>
<dbReference type="Gene3D" id="1.10.630.10">
    <property type="entry name" value="Cytochrome P450"/>
    <property type="match status" value="1"/>
</dbReference>
<dbReference type="GO" id="GO:0006633">
    <property type="term" value="P:fatty acid biosynthetic process"/>
    <property type="evidence" value="ECO:0007669"/>
    <property type="project" value="UniProtKB-KW"/>
</dbReference>
<evidence type="ECO:0000256" key="10">
    <source>
        <dbReference type="ARBA" id="ARBA00023239"/>
    </source>
</evidence>
<evidence type="ECO:0000256" key="8">
    <source>
        <dbReference type="ARBA" id="ARBA00023098"/>
    </source>
</evidence>
<keyword evidence="2" id="KW-0444">Lipid biosynthesis</keyword>
<sequence length="524" mass="58851">MALPSLIMHRTSLSSCNATGLVLKNQSRTHKRGAVTVAASLKTMDSDVPAVARDDSDLPLREIPGGYGIPYVSQLVNRWRLLYIEGEPKYWENRMKNLNSTVIRTNMPPGWPWTDSRCIMFLDQKSFPTVFDYDKVDKYKAFAGTFMPSTSYTGGQEMCAYLDPSNKKHEQLKNYCFELLKLSSSKWAPEFHSAISRAFLQWEHKLSQKQPALVAPTLPEFMFRFLVNAMTSADFDDPKIPDSEKPTCAELQKWVGFQLIPIGNTKAAPLYVEELLHVAPIPAKLTKGGYDKMVAFLQNYAQETLALGLSHGLAEDEIVHNLIFFLILNGHGGFCRFLPVVIREVGRIPELQAELAAEVRAATAASGGQVTMKAVMHDMPLLTSTVYEALRFNPPVPYQYARAKKDFTISSHDAKFEIKKGEFLGGVNFMVSRDPKVFTSDPDKFVPTRFMGPEGEKLLEHLVWSNGRQTDESSVHNKQCAAKDIVPLTGRLLLAEIFMRYDSFKTEGADGKLAFTSLQRRTDL</sequence>
<organism evidence="11">
    <name type="scientific">Pohlia nutans</name>
    <dbReference type="NCBI Taxonomy" id="140635"/>
    <lineage>
        <taxon>Eukaryota</taxon>
        <taxon>Viridiplantae</taxon>
        <taxon>Streptophyta</taxon>
        <taxon>Embryophyta</taxon>
        <taxon>Bryophyta</taxon>
        <taxon>Bryophytina</taxon>
        <taxon>Bryopsida</taxon>
        <taxon>Bryidae</taxon>
        <taxon>Bryanae</taxon>
        <taxon>Bryales</taxon>
        <taxon>Mniaceae</taxon>
        <taxon>Pohlia</taxon>
    </lineage>
</organism>
<accession>A0A4P8JHQ5</accession>
<comment type="similarity">
    <text evidence="1">Belongs to the cytochrome P450 family.</text>
</comment>
<keyword evidence="4" id="KW-0479">Metal-binding</keyword>
<dbReference type="GO" id="GO:0004497">
    <property type="term" value="F:monooxygenase activity"/>
    <property type="evidence" value="ECO:0007669"/>
    <property type="project" value="InterPro"/>
</dbReference>
<evidence type="ECO:0000313" key="11">
    <source>
        <dbReference type="EMBL" id="QCP71057.1"/>
    </source>
</evidence>
<dbReference type="AlphaFoldDB" id="A0A4P8JHQ5"/>
<dbReference type="GO" id="GO:0020037">
    <property type="term" value="F:heme binding"/>
    <property type="evidence" value="ECO:0007669"/>
    <property type="project" value="InterPro"/>
</dbReference>
<dbReference type="GO" id="GO:0016829">
    <property type="term" value="F:lyase activity"/>
    <property type="evidence" value="ECO:0007669"/>
    <property type="project" value="UniProtKB-KW"/>
</dbReference>
<dbReference type="EMBL" id="MK036753">
    <property type="protein sequence ID" value="QCP71057.1"/>
    <property type="molecule type" value="mRNA"/>
</dbReference>
<dbReference type="PANTHER" id="PTHR24286:SF255">
    <property type="entry name" value="ALLENE OXIDE SYNTHASE, CHLOROPLASTIC"/>
    <property type="match status" value="1"/>
</dbReference>
<evidence type="ECO:0000256" key="6">
    <source>
        <dbReference type="ARBA" id="ARBA00022832"/>
    </source>
</evidence>
<keyword evidence="7" id="KW-0408">Iron</keyword>
<dbReference type="InterPro" id="IPR036396">
    <property type="entry name" value="Cyt_P450_sf"/>
</dbReference>